<dbReference type="InterPro" id="IPR009069">
    <property type="entry name" value="Cys_alpha_HP_mot_SF"/>
</dbReference>
<proteinExistence type="predicted"/>
<dbReference type="SUPFAM" id="SSF47072">
    <property type="entry name" value="Cysteine alpha-hairpin motif"/>
    <property type="match status" value="1"/>
</dbReference>
<dbReference type="PANTHER" id="PTHR37750:SF1">
    <property type="entry name" value="COX19-LIKE CHCH FAMILY PROTEIN"/>
    <property type="match status" value="1"/>
</dbReference>
<dbReference type="EMBL" id="CAUOFW020001392">
    <property type="protein sequence ID" value="CAK9144438.1"/>
    <property type="molecule type" value="Genomic_DNA"/>
</dbReference>
<sequence length="133" mass="15037">MDSDKTPQPVCAQEALNLLNCVTETPYDQDKCLRLLQSLRDCVLNKGAERRSYCHDSGYENVWALKVHFDVEDGLYIQLSKVSPPPKLIGWSYQLSTPWPIGPCLPPREVQKVKKFSLAQDDQGEADLSNKKS</sequence>
<dbReference type="Gene3D" id="1.10.287.1130">
    <property type="entry name" value="CytochromE C oxidase copper chaperone"/>
    <property type="match status" value="1"/>
</dbReference>
<dbReference type="PANTHER" id="PTHR37750">
    <property type="entry name" value="COX19-LIKE CHCH FAMILY PROTEIN"/>
    <property type="match status" value="1"/>
</dbReference>
<keyword evidence="3" id="KW-1185">Reference proteome</keyword>
<gene>
    <name evidence="1" type="ORF">ILEXP_LOCUS12192</name>
    <name evidence="2" type="ORF">ILEXP_LOCUS43568</name>
</gene>
<dbReference type="PROSITE" id="PS51808">
    <property type="entry name" value="CHCH"/>
    <property type="match status" value="1"/>
</dbReference>
<evidence type="ECO:0000313" key="3">
    <source>
        <dbReference type="Proteomes" id="UP001642360"/>
    </source>
</evidence>
<comment type="caution">
    <text evidence="1">The sequence shown here is derived from an EMBL/GenBank/DDBJ whole genome shotgun (WGS) entry which is preliminary data.</text>
</comment>
<evidence type="ECO:0008006" key="4">
    <source>
        <dbReference type="Google" id="ProtNLM"/>
    </source>
</evidence>
<dbReference type="EMBL" id="CAUOFW020006225">
    <property type="protein sequence ID" value="CAK9173833.1"/>
    <property type="molecule type" value="Genomic_DNA"/>
</dbReference>
<organism evidence="1 3">
    <name type="scientific">Ilex paraguariensis</name>
    <name type="common">yerba mate</name>
    <dbReference type="NCBI Taxonomy" id="185542"/>
    <lineage>
        <taxon>Eukaryota</taxon>
        <taxon>Viridiplantae</taxon>
        <taxon>Streptophyta</taxon>
        <taxon>Embryophyta</taxon>
        <taxon>Tracheophyta</taxon>
        <taxon>Spermatophyta</taxon>
        <taxon>Magnoliopsida</taxon>
        <taxon>eudicotyledons</taxon>
        <taxon>Gunneridae</taxon>
        <taxon>Pentapetalae</taxon>
        <taxon>asterids</taxon>
        <taxon>campanulids</taxon>
        <taxon>Aquifoliales</taxon>
        <taxon>Aquifoliaceae</taxon>
        <taxon>Ilex</taxon>
    </lineage>
</organism>
<protein>
    <recommendedName>
        <fullName evidence="4">CHCH domain-containing protein</fullName>
    </recommendedName>
</protein>
<evidence type="ECO:0000313" key="2">
    <source>
        <dbReference type="EMBL" id="CAK9173833.1"/>
    </source>
</evidence>
<dbReference type="AlphaFoldDB" id="A0ABC8RHI8"/>
<dbReference type="Proteomes" id="UP001642360">
    <property type="component" value="Unassembled WGS sequence"/>
</dbReference>
<reference evidence="1 3" key="1">
    <citation type="submission" date="2024-02" db="EMBL/GenBank/DDBJ databases">
        <authorList>
            <person name="Vignale AGUSTIN F."/>
            <person name="Sosa J E."/>
            <person name="Modenutti C."/>
        </authorList>
    </citation>
    <scope>NUCLEOTIDE SEQUENCE [LARGE SCALE GENOMIC DNA]</scope>
</reference>
<evidence type="ECO:0000313" key="1">
    <source>
        <dbReference type="EMBL" id="CAK9144438.1"/>
    </source>
</evidence>
<name>A0ABC8RHI8_9AQUA</name>
<accession>A0ABC8RHI8</accession>